<dbReference type="GO" id="GO:0016020">
    <property type="term" value="C:membrane"/>
    <property type="evidence" value="ECO:0007669"/>
    <property type="project" value="UniProtKB-SubCell"/>
</dbReference>
<keyword evidence="9" id="KW-1185">Reference proteome</keyword>
<name>C1GTI0_PARBA</name>
<evidence type="ECO:0000256" key="4">
    <source>
        <dbReference type="ARBA" id="ARBA00022989"/>
    </source>
</evidence>
<evidence type="ECO:0000256" key="3">
    <source>
        <dbReference type="ARBA" id="ARBA00022692"/>
    </source>
</evidence>
<evidence type="ECO:0000256" key="1">
    <source>
        <dbReference type="ARBA" id="ARBA00004141"/>
    </source>
</evidence>
<dbReference type="OMA" id="FYTRYEF"/>
<dbReference type="PANTHER" id="PTHR43791">
    <property type="entry name" value="PERMEASE-RELATED"/>
    <property type="match status" value="1"/>
</dbReference>
<evidence type="ECO:0000313" key="9">
    <source>
        <dbReference type="Proteomes" id="UP000002059"/>
    </source>
</evidence>
<evidence type="ECO:0000256" key="6">
    <source>
        <dbReference type="SAM" id="Phobius"/>
    </source>
</evidence>
<feature type="transmembrane region" description="Helical" evidence="6">
    <location>
        <begin position="450"/>
        <end position="470"/>
    </location>
</feature>
<feature type="transmembrane region" description="Helical" evidence="6">
    <location>
        <begin position="117"/>
        <end position="141"/>
    </location>
</feature>
<accession>C1GTI0</accession>
<dbReference type="GO" id="GO:0022857">
    <property type="term" value="F:transmembrane transporter activity"/>
    <property type="evidence" value="ECO:0007669"/>
    <property type="project" value="InterPro"/>
</dbReference>
<keyword evidence="4 6" id="KW-1133">Transmembrane helix</keyword>
<dbReference type="RefSeq" id="XP_002795937.1">
    <property type="nucleotide sequence ID" value="XM_002795891.1"/>
</dbReference>
<feature type="transmembrane region" description="Helical" evidence="6">
    <location>
        <begin position="63"/>
        <end position="81"/>
    </location>
</feature>
<dbReference type="Pfam" id="PF07690">
    <property type="entry name" value="MFS_1"/>
    <property type="match status" value="1"/>
</dbReference>
<dbReference type="HOGENOM" id="CLU_001265_0_1_1"/>
<dbReference type="eggNOG" id="KOG2533">
    <property type="taxonomic scope" value="Eukaryota"/>
</dbReference>
<dbReference type="PANTHER" id="PTHR43791:SF21">
    <property type="entry name" value="MAJOR FACILITATOR SUPERFAMILY (MFS) PROFILE DOMAIN-CONTAINING PROTEIN"/>
    <property type="match status" value="1"/>
</dbReference>
<reference evidence="8 9" key="1">
    <citation type="journal article" date="2011" name="PLoS Genet.">
        <title>Comparative genomic analysis of human fungal pathogens causing paracoccidioidomycosis.</title>
        <authorList>
            <person name="Desjardins C.A."/>
            <person name="Champion M.D."/>
            <person name="Holder J.W."/>
            <person name="Muszewska A."/>
            <person name="Goldberg J."/>
            <person name="Bailao A.M."/>
            <person name="Brigido M.M."/>
            <person name="Ferreira M.E."/>
            <person name="Garcia A.M."/>
            <person name="Grynberg M."/>
            <person name="Gujja S."/>
            <person name="Heiman D.I."/>
            <person name="Henn M.R."/>
            <person name="Kodira C.D."/>
            <person name="Leon-Narvaez H."/>
            <person name="Longo L.V."/>
            <person name="Ma L.J."/>
            <person name="Malavazi I."/>
            <person name="Matsuo A.L."/>
            <person name="Morais F.V."/>
            <person name="Pereira M."/>
            <person name="Rodriguez-Brito S."/>
            <person name="Sakthikumar S."/>
            <person name="Salem-Izacc S.M."/>
            <person name="Sykes S.M."/>
            <person name="Teixeira M.M."/>
            <person name="Vallejo M.C."/>
            <person name="Walter M.E."/>
            <person name="Yandava C."/>
            <person name="Young S."/>
            <person name="Zeng Q."/>
            <person name="Zucker J."/>
            <person name="Felipe M.S."/>
            <person name="Goldman G.H."/>
            <person name="Haas B.J."/>
            <person name="McEwen J.G."/>
            <person name="Nino-Vega G."/>
            <person name="Puccia R."/>
            <person name="San-Blas G."/>
            <person name="Soares C.M."/>
            <person name="Birren B.W."/>
            <person name="Cuomo C.A."/>
        </authorList>
    </citation>
    <scope>NUCLEOTIDE SEQUENCE [LARGE SCALE GENOMIC DNA]</scope>
    <source>
        <strain evidence="9">ATCC MYA-826 / Pb01</strain>
    </source>
</reference>
<feature type="transmembrane region" description="Helical" evidence="6">
    <location>
        <begin position="306"/>
        <end position="328"/>
    </location>
</feature>
<dbReference type="KEGG" id="pbl:PAAG_01825"/>
<dbReference type="InterPro" id="IPR011701">
    <property type="entry name" value="MFS"/>
</dbReference>
<feature type="transmembrane region" description="Helical" evidence="6">
    <location>
        <begin position="482"/>
        <end position="503"/>
    </location>
</feature>
<dbReference type="GeneID" id="9099318"/>
<feature type="transmembrane region" description="Helical" evidence="6">
    <location>
        <begin position="382"/>
        <end position="402"/>
    </location>
</feature>
<comment type="subcellular location">
    <subcellularLocation>
        <location evidence="1">Membrane</location>
        <topology evidence="1">Multi-pass membrane protein</topology>
    </subcellularLocation>
</comment>
<dbReference type="EMBL" id="KN293995">
    <property type="protein sequence ID" value="EEH39636.1"/>
    <property type="molecule type" value="Genomic_DNA"/>
</dbReference>
<dbReference type="InterPro" id="IPR036259">
    <property type="entry name" value="MFS_trans_sf"/>
</dbReference>
<dbReference type="PROSITE" id="PS50850">
    <property type="entry name" value="MFS"/>
    <property type="match status" value="1"/>
</dbReference>
<feature type="transmembrane region" description="Helical" evidence="6">
    <location>
        <begin position="348"/>
        <end position="370"/>
    </location>
</feature>
<keyword evidence="3 6" id="KW-0812">Transmembrane</keyword>
<keyword evidence="5 6" id="KW-0472">Membrane</keyword>
<sequence>MTLTTDDYRDNPGVHHSTVRKLDFILLPFLSALFLVNSLDRSNIGNAETAHFTRDAGLQPEDLNAAVAWFYVFFVTLQPFGAAAGRRFGISRWVPGVMTLWGLCTLSHIWVRKRWQLITLRIMLGTLEAGFYPVAVCYLSLFYTRFEFGRRLGLFYGSYGISGALGGVVAFIVFSRFPPSEDPKDNTAASSDTIKPWQVLFLVEGCLTIVIAIIGFFWLPQNAGTAWFFKTEERAWAEQRILIDRDVADYPRQEASVILSDELSQGRTRNSDEQQLRLLPEDGNTMMPRENPHYFLSDAGLSKSELLSTVLFLPLMLPILLLNIASAIPNTGFSVFLPIILSSLQLSSPALSNLLTAPPFLLATIFLYIFSHWSDKSRTRIFPILVSLMVIAVGLILTVLISSPTSSLSPIRAMALYFSLCVLLSGSYIPSPLTVTWLASNIPNPGKRTIVLGINGYGNLAGVFASLIFSPRFRSDSYRIPFLITLGFVLLSFGGFMFLRLVLRIINDARARMSATLAAEVRETDYSGSGDNWSLDGTGEIPSFVVVGGTWWDTQVRYWFGKRLLGMDENDTRVRRGDEGLTFQYGL</sequence>
<evidence type="ECO:0000256" key="5">
    <source>
        <dbReference type="ARBA" id="ARBA00023136"/>
    </source>
</evidence>
<dbReference type="Gene3D" id="1.20.1250.20">
    <property type="entry name" value="MFS general substrate transporter like domains"/>
    <property type="match status" value="2"/>
</dbReference>
<gene>
    <name evidence="8" type="ORF">PAAG_01825</name>
</gene>
<organism evidence="8 9">
    <name type="scientific">Paracoccidioides lutzii (strain ATCC MYA-826 / Pb01)</name>
    <name type="common">Paracoccidioides brasiliensis</name>
    <dbReference type="NCBI Taxonomy" id="502779"/>
    <lineage>
        <taxon>Eukaryota</taxon>
        <taxon>Fungi</taxon>
        <taxon>Dikarya</taxon>
        <taxon>Ascomycota</taxon>
        <taxon>Pezizomycotina</taxon>
        <taxon>Eurotiomycetes</taxon>
        <taxon>Eurotiomycetidae</taxon>
        <taxon>Onygenales</taxon>
        <taxon>Ajellomycetaceae</taxon>
        <taxon>Paracoccidioides</taxon>
    </lineage>
</organism>
<keyword evidence="2" id="KW-0813">Transport</keyword>
<feature type="domain" description="Major facilitator superfamily (MFS) profile" evidence="7">
    <location>
        <begin position="26"/>
        <end position="512"/>
    </location>
</feature>
<dbReference type="InterPro" id="IPR020846">
    <property type="entry name" value="MFS_dom"/>
</dbReference>
<feature type="transmembrane region" description="Helical" evidence="6">
    <location>
        <begin position="93"/>
        <end position="111"/>
    </location>
</feature>
<evidence type="ECO:0000259" key="7">
    <source>
        <dbReference type="PROSITE" id="PS50850"/>
    </source>
</evidence>
<evidence type="ECO:0000256" key="2">
    <source>
        <dbReference type="ARBA" id="ARBA00022448"/>
    </source>
</evidence>
<dbReference type="Proteomes" id="UP000002059">
    <property type="component" value="Partially assembled WGS sequence"/>
</dbReference>
<dbReference type="VEuPathDB" id="FungiDB:PAAG_01825"/>
<dbReference type="OrthoDB" id="2985014at2759"/>
<feature type="transmembrane region" description="Helical" evidence="6">
    <location>
        <begin position="414"/>
        <end position="438"/>
    </location>
</feature>
<feature type="transmembrane region" description="Helical" evidence="6">
    <location>
        <begin position="197"/>
        <end position="219"/>
    </location>
</feature>
<dbReference type="SUPFAM" id="SSF103473">
    <property type="entry name" value="MFS general substrate transporter"/>
    <property type="match status" value="1"/>
</dbReference>
<evidence type="ECO:0000313" key="8">
    <source>
        <dbReference type="EMBL" id="EEH39636.1"/>
    </source>
</evidence>
<protein>
    <recommendedName>
        <fullName evidence="7">Major facilitator superfamily (MFS) profile domain-containing protein</fullName>
    </recommendedName>
</protein>
<dbReference type="AlphaFoldDB" id="C1GTI0"/>
<proteinExistence type="predicted"/>
<feature type="transmembrane region" description="Helical" evidence="6">
    <location>
        <begin position="153"/>
        <end position="177"/>
    </location>
</feature>